<dbReference type="STRING" id="1353528.DT23_17410"/>
<dbReference type="AlphaFoldDB" id="A0A074JM03"/>
<dbReference type="eggNOG" id="ENOG5032YBV">
    <property type="taxonomic scope" value="Bacteria"/>
</dbReference>
<dbReference type="Proteomes" id="UP000027471">
    <property type="component" value="Unassembled WGS sequence"/>
</dbReference>
<accession>A0A074JM03</accession>
<evidence type="ECO:0000313" key="2">
    <source>
        <dbReference type="EMBL" id="KEO56955.1"/>
    </source>
</evidence>
<feature type="transmembrane region" description="Helical" evidence="1">
    <location>
        <begin position="6"/>
        <end position="26"/>
    </location>
</feature>
<reference evidence="2 3" key="1">
    <citation type="journal article" date="2015" name="Antonie Van Leeuwenhoek">
        <title>Thioclava indica sp. nov., isolated from surface seawater of the Indian Ocean.</title>
        <authorList>
            <person name="Liu Y."/>
            <person name="Lai Q."/>
            <person name="Du J."/>
            <person name="Xu H."/>
            <person name="Jiang L."/>
            <person name="Shao Z."/>
        </authorList>
    </citation>
    <scope>NUCLEOTIDE SEQUENCE [LARGE SCALE GENOMIC DNA]</scope>
    <source>
        <strain evidence="2 3">DT23-4</strain>
    </source>
</reference>
<comment type="caution">
    <text evidence="2">The sequence shown here is derived from an EMBL/GenBank/DDBJ whole genome shotgun (WGS) entry which is preliminary data.</text>
</comment>
<evidence type="ECO:0008006" key="4">
    <source>
        <dbReference type="Google" id="ProtNLM"/>
    </source>
</evidence>
<evidence type="ECO:0000313" key="3">
    <source>
        <dbReference type="Proteomes" id="UP000027471"/>
    </source>
</evidence>
<keyword evidence="1" id="KW-1133">Transmembrane helix</keyword>
<name>A0A074JM03_9RHOB</name>
<sequence length="92" mass="10487">MFGFIRLGVLGFIALSVIFWLVRIYARSLHREALEDEWAEAEAAGDTPGPREIYVEIGMKNYEGSLLRRLIWLVYILPIALVAGLIYLVNYA</sequence>
<gene>
    <name evidence="2" type="ORF">DT23_17410</name>
</gene>
<keyword evidence="1" id="KW-0472">Membrane</keyword>
<dbReference type="EMBL" id="AUNB01000045">
    <property type="protein sequence ID" value="KEO56955.1"/>
    <property type="molecule type" value="Genomic_DNA"/>
</dbReference>
<dbReference type="OrthoDB" id="7632202at2"/>
<feature type="transmembrane region" description="Helical" evidence="1">
    <location>
        <begin position="70"/>
        <end position="89"/>
    </location>
</feature>
<keyword evidence="1" id="KW-0812">Transmembrane</keyword>
<protein>
    <recommendedName>
        <fullName evidence="4">Cation/multidrug efflux pump</fullName>
    </recommendedName>
</protein>
<dbReference type="RefSeq" id="WP_038132018.1">
    <property type="nucleotide sequence ID" value="NZ_AUNB01000045.1"/>
</dbReference>
<keyword evidence="3" id="KW-1185">Reference proteome</keyword>
<evidence type="ECO:0000256" key="1">
    <source>
        <dbReference type="SAM" id="Phobius"/>
    </source>
</evidence>
<organism evidence="2 3">
    <name type="scientific">Thioclava indica</name>
    <dbReference type="NCBI Taxonomy" id="1353528"/>
    <lineage>
        <taxon>Bacteria</taxon>
        <taxon>Pseudomonadati</taxon>
        <taxon>Pseudomonadota</taxon>
        <taxon>Alphaproteobacteria</taxon>
        <taxon>Rhodobacterales</taxon>
        <taxon>Paracoccaceae</taxon>
        <taxon>Thioclava</taxon>
    </lineage>
</organism>
<proteinExistence type="predicted"/>